<organism evidence="3 4">
    <name type="scientific">Paenibacillus suaedae</name>
    <dbReference type="NCBI Taxonomy" id="3077233"/>
    <lineage>
        <taxon>Bacteria</taxon>
        <taxon>Bacillati</taxon>
        <taxon>Bacillota</taxon>
        <taxon>Bacilli</taxon>
        <taxon>Bacillales</taxon>
        <taxon>Paenibacillaceae</taxon>
        <taxon>Paenibacillus</taxon>
    </lineage>
</organism>
<evidence type="ECO:0000313" key="3">
    <source>
        <dbReference type="EMBL" id="MDT8978576.1"/>
    </source>
</evidence>
<feature type="transmembrane region" description="Helical" evidence="1">
    <location>
        <begin position="7"/>
        <end position="30"/>
    </location>
</feature>
<name>A0AAJ2JZ53_9BACL</name>
<feature type="transmembrane region" description="Helical" evidence="1">
    <location>
        <begin position="62"/>
        <end position="81"/>
    </location>
</feature>
<gene>
    <name evidence="3" type="ORF">RQP50_20290</name>
</gene>
<dbReference type="InterPro" id="IPR025273">
    <property type="entry name" value="DUF4064"/>
</dbReference>
<keyword evidence="1" id="KW-1133">Transmembrane helix</keyword>
<dbReference type="Proteomes" id="UP001250538">
    <property type="component" value="Unassembled WGS sequence"/>
</dbReference>
<reference evidence="4" key="1">
    <citation type="submission" date="2023-09" db="EMBL/GenBank/DDBJ databases">
        <title>Paenibacillus sp. chi10 Genome sequencing and assembly.</title>
        <authorList>
            <person name="Kim I."/>
        </authorList>
    </citation>
    <scope>NUCLEOTIDE SEQUENCE [LARGE SCALE GENOMIC DNA]</scope>
    <source>
        <strain evidence="4">chi10</strain>
    </source>
</reference>
<protein>
    <submittedName>
        <fullName evidence="3">DUF4064 domain-containing protein</fullName>
    </submittedName>
</protein>
<accession>A0AAJ2JZ53</accession>
<feature type="domain" description="DUF4064" evidence="2">
    <location>
        <begin position="3"/>
        <end position="102"/>
    </location>
</feature>
<dbReference type="AlphaFoldDB" id="A0AAJ2JZ53"/>
<comment type="caution">
    <text evidence="3">The sequence shown here is derived from an EMBL/GenBank/DDBJ whole genome shotgun (WGS) entry which is preliminary data.</text>
</comment>
<evidence type="ECO:0000259" key="2">
    <source>
        <dbReference type="Pfam" id="PF13273"/>
    </source>
</evidence>
<dbReference type="Pfam" id="PF13273">
    <property type="entry name" value="DUF4064"/>
    <property type="match status" value="1"/>
</dbReference>
<dbReference type="RefSeq" id="WP_072729201.1">
    <property type="nucleotide sequence ID" value="NZ_JAVYAA010000005.1"/>
</dbReference>
<evidence type="ECO:0000313" key="4">
    <source>
        <dbReference type="Proteomes" id="UP001250538"/>
    </source>
</evidence>
<evidence type="ECO:0000256" key="1">
    <source>
        <dbReference type="SAM" id="Phobius"/>
    </source>
</evidence>
<sequence>MRRTGEIVFSIIGAALNLIMIVIGVAFLYLKDNAAYMDYLHANWNDSQIATSIDQMNQSGTLWILPGFVGIVLSVMAILLLRRNGSPRLAGWLLILAAVVPCVISVFGYIPAIFFVIAGVMTLVRKTGGRKVQLRR</sequence>
<keyword evidence="1" id="KW-0472">Membrane</keyword>
<proteinExistence type="predicted"/>
<keyword evidence="1" id="KW-0812">Transmembrane</keyword>
<keyword evidence="4" id="KW-1185">Reference proteome</keyword>
<feature type="transmembrane region" description="Helical" evidence="1">
    <location>
        <begin position="93"/>
        <end position="124"/>
    </location>
</feature>
<dbReference type="EMBL" id="JAVYAA010000005">
    <property type="protein sequence ID" value="MDT8978576.1"/>
    <property type="molecule type" value="Genomic_DNA"/>
</dbReference>